<proteinExistence type="predicted"/>
<gene>
    <name evidence="2" type="ORF">V3851_12845</name>
</gene>
<keyword evidence="1" id="KW-0812">Transmembrane</keyword>
<dbReference type="EMBL" id="JAZHPZ010000005">
    <property type="protein sequence ID" value="MEF2966721.1"/>
    <property type="molecule type" value="Genomic_DNA"/>
</dbReference>
<feature type="transmembrane region" description="Helical" evidence="1">
    <location>
        <begin position="29"/>
        <end position="45"/>
    </location>
</feature>
<sequence>MLYFVLLVTAVICWIEIPSFFRQKQWKEMTIFALVLLMGIALAIAHKLQLPLSNLTLAAENAVKPLTKAIFGIP</sequence>
<reference evidence="2 3" key="1">
    <citation type="submission" date="2024-02" db="EMBL/GenBank/DDBJ databases">
        <title>A nitrogen-fixing paenibacillus bacterium.</title>
        <authorList>
            <person name="Zhang W.L."/>
            <person name="Chen S.F."/>
        </authorList>
    </citation>
    <scope>NUCLEOTIDE SEQUENCE [LARGE SCALE GENOMIC DNA]</scope>
    <source>
        <strain evidence="2 3">M1</strain>
    </source>
</reference>
<accession>A0ABU7VTZ8</accession>
<organism evidence="2 3">
    <name type="scientific">Paenibacillus haidiansis</name>
    <dbReference type="NCBI Taxonomy" id="1574488"/>
    <lineage>
        <taxon>Bacteria</taxon>
        <taxon>Bacillati</taxon>
        <taxon>Bacillota</taxon>
        <taxon>Bacilli</taxon>
        <taxon>Bacillales</taxon>
        <taxon>Paenibacillaceae</taxon>
        <taxon>Paenibacillus</taxon>
    </lineage>
</organism>
<evidence type="ECO:0000256" key="1">
    <source>
        <dbReference type="SAM" id="Phobius"/>
    </source>
</evidence>
<dbReference type="Proteomes" id="UP001306950">
    <property type="component" value="Unassembled WGS sequence"/>
</dbReference>
<keyword evidence="1" id="KW-1133">Transmembrane helix</keyword>
<keyword evidence="3" id="KW-1185">Reference proteome</keyword>
<name>A0ABU7VTZ8_9BACL</name>
<keyword evidence="1" id="KW-0472">Membrane</keyword>
<dbReference type="RefSeq" id="WP_331846933.1">
    <property type="nucleotide sequence ID" value="NZ_JAZHPZ010000005.1"/>
</dbReference>
<evidence type="ECO:0000313" key="2">
    <source>
        <dbReference type="EMBL" id="MEF2966721.1"/>
    </source>
</evidence>
<protein>
    <submittedName>
        <fullName evidence="2">Uncharacterized protein</fullName>
    </submittedName>
</protein>
<comment type="caution">
    <text evidence="2">The sequence shown here is derived from an EMBL/GenBank/DDBJ whole genome shotgun (WGS) entry which is preliminary data.</text>
</comment>
<evidence type="ECO:0000313" key="3">
    <source>
        <dbReference type="Proteomes" id="UP001306950"/>
    </source>
</evidence>